<name>A0A8J5K5D1_HOMAM</name>
<dbReference type="AlphaFoldDB" id="A0A8J5K5D1"/>
<sequence>MKGGETLVGKDHAAPRLRFLHTALHLPGPLSGSLAVSASTVPREVMAERPPIIRIRCDGSEDECCSSGGEEVAAQWGLTRAAATDKRHSAPEVRVTPGMVAMSGSGQTPRLWLAPQGYTHHISGSTRYSLPHLLARSPAGEKRLSAPSCLAPPPTMSHYPPYTTTPSSYYSPRRCSLDDTLSGQDDVWHYRRLCRLHRRRFSDTARLDIPGGSESSNLLRMRNSLLGQSAPSLSNSMEFGDEENHK</sequence>
<proteinExistence type="predicted"/>
<gene>
    <name evidence="1" type="ORF">Hamer_G024804</name>
</gene>
<reference evidence="1" key="1">
    <citation type="journal article" date="2021" name="Sci. Adv.">
        <title>The American lobster genome reveals insights on longevity, neural, and immune adaptations.</title>
        <authorList>
            <person name="Polinski J.M."/>
            <person name="Zimin A.V."/>
            <person name="Clark K.F."/>
            <person name="Kohn A.B."/>
            <person name="Sadowski N."/>
            <person name="Timp W."/>
            <person name="Ptitsyn A."/>
            <person name="Khanna P."/>
            <person name="Romanova D.Y."/>
            <person name="Williams P."/>
            <person name="Greenwood S.J."/>
            <person name="Moroz L.L."/>
            <person name="Walt D.R."/>
            <person name="Bodnar A.G."/>
        </authorList>
    </citation>
    <scope>NUCLEOTIDE SEQUENCE</scope>
    <source>
        <strain evidence="1">GMGI-L3</strain>
    </source>
</reference>
<evidence type="ECO:0000313" key="1">
    <source>
        <dbReference type="EMBL" id="KAG7165249.1"/>
    </source>
</evidence>
<dbReference type="Proteomes" id="UP000747542">
    <property type="component" value="Unassembled WGS sequence"/>
</dbReference>
<dbReference type="EMBL" id="JAHLQT010024440">
    <property type="protein sequence ID" value="KAG7165249.1"/>
    <property type="molecule type" value="Genomic_DNA"/>
</dbReference>
<keyword evidence="2" id="KW-1185">Reference proteome</keyword>
<comment type="caution">
    <text evidence="1">The sequence shown here is derived from an EMBL/GenBank/DDBJ whole genome shotgun (WGS) entry which is preliminary data.</text>
</comment>
<evidence type="ECO:0000313" key="2">
    <source>
        <dbReference type="Proteomes" id="UP000747542"/>
    </source>
</evidence>
<organism evidence="1 2">
    <name type="scientific">Homarus americanus</name>
    <name type="common">American lobster</name>
    <dbReference type="NCBI Taxonomy" id="6706"/>
    <lineage>
        <taxon>Eukaryota</taxon>
        <taxon>Metazoa</taxon>
        <taxon>Ecdysozoa</taxon>
        <taxon>Arthropoda</taxon>
        <taxon>Crustacea</taxon>
        <taxon>Multicrustacea</taxon>
        <taxon>Malacostraca</taxon>
        <taxon>Eumalacostraca</taxon>
        <taxon>Eucarida</taxon>
        <taxon>Decapoda</taxon>
        <taxon>Pleocyemata</taxon>
        <taxon>Astacidea</taxon>
        <taxon>Nephropoidea</taxon>
        <taxon>Nephropidae</taxon>
        <taxon>Homarus</taxon>
    </lineage>
</organism>
<accession>A0A8J5K5D1</accession>
<protein>
    <submittedName>
        <fullName evidence="1">Uncharacterized protein</fullName>
    </submittedName>
</protein>